<dbReference type="EMBL" id="CP036343">
    <property type="protein sequence ID" value="QDT90874.1"/>
    <property type="molecule type" value="Genomic_DNA"/>
</dbReference>
<dbReference type="InterPro" id="IPR044927">
    <property type="entry name" value="Endonuclea_NS_2"/>
</dbReference>
<dbReference type="Proteomes" id="UP000316855">
    <property type="component" value="Chromosome"/>
</dbReference>
<accession>A0A517VCY8</accession>
<reference evidence="3 4" key="1">
    <citation type="submission" date="2019-02" db="EMBL/GenBank/DDBJ databases">
        <title>Deep-cultivation of Planctomycetes and their phenomic and genomic characterization uncovers novel biology.</title>
        <authorList>
            <person name="Wiegand S."/>
            <person name="Jogler M."/>
            <person name="Boedeker C."/>
            <person name="Pinto D."/>
            <person name="Vollmers J."/>
            <person name="Rivas-Marin E."/>
            <person name="Kohn T."/>
            <person name="Peeters S.H."/>
            <person name="Heuer A."/>
            <person name="Rast P."/>
            <person name="Oberbeckmann S."/>
            <person name="Bunk B."/>
            <person name="Jeske O."/>
            <person name="Meyerdierks A."/>
            <person name="Storesund J.E."/>
            <person name="Kallscheuer N."/>
            <person name="Luecker S."/>
            <person name="Lage O.M."/>
            <person name="Pohl T."/>
            <person name="Merkel B.J."/>
            <person name="Hornburger P."/>
            <person name="Mueller R.-W."/>
            <person name="Bruemmer F."/>
            <person name="Labrenz M."/>
            <person name="Spormann A.M."/>
            <person name="Op den Camp H."/>
            <person name="Overmann J."/>
            <person name="Amann R."/>
            <person name="Jetten M.S.M."/>
            <person name="Mascher T."/>
            <person name="Medema M.H."/>
            <person name="Devos D.P."/>
            <person name="Kaster A.-K."/>
            <person name="Ovreas L."/>
            <person name="Rohde M."/>
            <person name="Galperin M.Y."/>
            <person name="Jogler C."/>
        </authorList>
    </citation>
    <scope>NUCLEOTIDE SEQUENCE [LARGE SCALE GENOMIC DNA]</scope>
    <source>
        <strain evidence="3 4">Pan161</strain>
    </source>
</reference>
<dbReference type="OrthoDB" id="2664633at2"/>
<dbReference type="Pfam" id="PF13930">
    <property type="entry name" value="Endonuclea_NS_2"/>
    <property type="match status" value="1"/>
</dbReference>
<feature type="domain" description="Type VII secretion system protein EssD-like" evidence="2">
    <location>
        <begin position="50"/>
        <end position="126"/>
    </location>
</feature>
<organism evidence="3 4">
    <name type="scientific">Gimesia algae</name>
    <dbReference type="NCBI Taxonomy" id="2527971"/>
    <lineage>
        <taxon>Bacteria</taxon>
        <taxon>Pseudomonadati</taxon>
        <taxon>Planctomycetota</taxon>
        <taxon>Planctomycetia</taxon>
        <taxon>Planctomycetales</taxon>
        <taxon>Planctomycetaceae</taxon>
        <taxon>Gimesia</taxon>
    </lineage>
</organism>
<dbReference type="RefSeq" id="WP_145227148.1">
    <property type="nucleotide sequence ID" value="NZ_CP036343.1"/>
</dbReference>
<evidence type="ECO:0000256" key="1">
    <source>
        <dbReference type="SAM" id="MobiDB-lite"/>
    </source>
</evidence>
<proteinExistence type="predicted"/>
<evidence type="ECO:0000259" key="2">
    <source>
        <dbReference type="Pfam" id="PF13930"/>
    </source>
</evidence>
<name>A0A517VCY8_9PLAN</name>
<gene>
    <name evidence="3" type="ORF">Pan161_25280</name>
</gene>
<dbReference type="AlphaFoldDB" id="A0A517VCY8"/>
<sequence>MAPADTRSPLSFENEVTTETGTRHAFRENFDSNLYVLIVKAKFGGGSGLNGEFMIDTRFDGPGEGPLHMVPQGMKLNRGKGSPWAAMERQWDNALKTGDTVSVNIEINWPAAGKRPNSFTVNYTITDAKTGITSIYSEKFSNPK</sequence>
<evidence type="ECO:0000313" key="3">
    <source>
        <dbReference type="EMBL" id="QDT90874.1"/>
    </source>
</evidence>
<keyword evidence="4" id="KW-1185">Reference proteome</keyword>
<feature type="compositionally biased region" description="Polar residues" evidence="1">
    <location>
        <begin position="8"/>
        <end position="20"/>
    </location>
</feature>
<evidence type="ECO:0000313" key="4">
    <source>
        <dbReference type="Proteomes" id="UP000316855"/>
    </source>
</evidence>
<protein>
    <recommendedName>
        <fullName evidence="2">Type VII secretion system protein EssD-like domain-containing protein</fullName>
    </recommendedName>
</protein>
<dbReference type="KEGG" id="gax:Pan161_25280"/>
<feature type="region of interest" description="Disordered" evidence="1">
    <location>
        <begin position="1"/>
        <end position="20"/>
    </location>
</feature>